<dbReference type="EMBL" id="KE343505">
    <property type="protein sequence ID" value="EXB31262.1"/>
    <property type="molecule type" value="Genomic_DNA"/>
</dbReference>
<evidence type="ECO:0000313" key="2">
    <source>
        <dbReference type="Proteomes" id="UP000030645"/>
    </source>
</evidence>
<dbReference type="Proteomes" id="UP000030645">
    <property type="component" value="Unassembled WGS sequence"/>
</dbReference>
<evidence type="ECO:0000313" key="1">
    <source>
        <dbReference type="EMBL" id="EXB31262.1"/>
    </source>
</evidence>
<proteinExistence type="predicted"/>
<gene>
    <name evidence="1" type="ORF">L484_014746</name>
</gene>
<reference evidence="2" key="1">
    <citation type="submission" date="2013-01" db="EMBL/GenBank/DDBJ databases">
        <title>Draft Genome Sequence of a Mulberry Tree, Morus notabilis C.K. Schneid.</title>
        <authorList>
            <person name="He N."/>
            <person name="Zhao S."/>
        </authorList>
    </citation>
    <scope>NUCLEOTIDE SEQUENCE</scope>
</reference>
<protein>
    <submittedName>
        <fullName evidence="1">Uncharacterized protein</fullName>
    </submittedName>
</protein>
<organism evidence="1 2">
    <name type="scientific">Morus notabilis</name>
    <dbReference type="NCBI Taxonomy" id="981085"/>
    <lineage>
        <taxon>Eukaryota</taxon>
        <taxon>Viridiplantae</taxon>
        <taxon>Streptophyta</taxon>
        <taxon>Embryophyta</taxon>
        <taxon>Tracheophyta</taxon>
        <taxon>Spermatophyta</taxon>
        <taxon>Magnoliopsida</taxon>
        <taxon>eudicotyledons</taxon>
        <taxon>Gunneridae</taxon>
        <taxon>Pentapetalae</taxon>
        <taxon>rosids</taxon>
        <taxon>fabids</taxon>
        <taxon>Rosales</taxon>
        <taxon>Moraceae</taxon>
        <taxon>Moreae</taxon>
        <taxon>Morus</taxon>
    </lineage>
</organism>
<name>W9QPI3_9ROSA</name>
<keyword evidence="2" id="KW-1185">Reference proteome</keyword>
<accession>W9QPI3</accession>
<sequence>MRELEGMVMHNMPSVIEDLAKSRVELVQHMMEKLKASTSEAPIANIHEFHLEEPTPHKESYQVMTDMLWHDDDSYSDCVEFSKELEPLVETQPTPREEYLESFDEDFLSKEENQGLVIEDKSQEVFDFQPIVPLSNVQAHIYEDSM</sequence>
<dbReference type="AlphaFoldDB" id="W9QPI3"/>